<dbReference type="RefSeq" id="WP_377163527.1">
    <property type="nucleotide sequence ID" value="NZ_JBHSMQ010000001.1"/>
</dbReference>
<gene>
    <name evidence="4" type="ORF">ACFQDI_03690</name>
</gene>
<feature type="signal peptide" evidence="1">
    <location>
        <begin position="1"/>
        <end position="36"/>
    </location>
</feature>
<evidence type="ECO:0000259" key="2">
    <source>
        <dbReference type="Pfam" id="PF01408"/>
    </source>
</evidence>
<dbReference type="InterPro" id="IPR036291">
    <property type="entry name" value="NAD(P)-bd_dom_sf"/>
</dbReference>
<name>A0ABW0KKX5_9BACT</name>
<feature type="chain" id="PRO_5045417580" evidence="1">
    <location>
        <begin position="37"/>
        <end position="458"/>
    </location>
</feature>
<keyword evidence="5" id="KW-1185">Reference proteome</keyword>
<protein>
    <submittedName>
        <fullName evidence="4">Gfo/Idh/MocA family protein</fullName>
    </submittedName>
</protein>
<comment type="caution">
    <text evidence="4">The sequence shown here is derived from an EMBL/GenBank/DDBJ whole genome shotgun (WGS) entry which is preliminary data.</text>
</comment>
<evidence type="ECO:0000313" key="4">
    <source>
        <dbReference type="EMBL" id="MFC5453949.1"/>
    </source>
</evidence>
<feature type="domain" description="GFO/IDH/MocA-like oxidoreductase" evidence="3">
    <location>
        <begin position="194"/>
        <end position="329"/>
    </location>
</feature>
<reference evidence="5" key="1">
    <citation type="journal article" date="2019" name="Int. J. Syst. Evol. Microbiol.">
        <title>The Global Catalogue of Microorganisms (GCM) 10K type strain sequencing project: providing services to taxonomists for standard genome sequencing and annotation.</title>
        <authorList>
            <consortium name="The Broad Institute Genomics Platform"/>
            <consortium name="The Broad Institute Genome Sequencing Center for Infectious Disease"/>
            <person name="Wu L."/>
            <person name="Ma J."/>
        </authorList>
    </citation>
    <scope>NUCLEOTIDE SEQUENCE [LARGE SCALE GENOMIC DNA]</scope>
    <source>
        <strain evidence="5">CGMCC 4.1469</strain>
    </source>
</reference>
<dbReference type="PANTHER" id="PTHR43818:SF5">
    <property type="entry name" value="OXIDOREDUCTASE FAMILY PROTEIN"/>
    <property type="match status" value="1"/>
</dbReference>
<dbReference type="Proteomes" id="UP001596052">
    <property type="component" value="Unassembled WGS sequence"/>
</dbReference>
<dbReference type="Gene3D" id="3.30.360.10">
    <property type="entry name" value="Dihydrodipicolinate Reductase, domain 2"/>
    <property type="match status" value="1"/>
</dbReference>
<dbReference type="PROSITE" id="PS51318">
    <property type="entry name" value="TAT"/>
    <property type="match status" value="1"/>
</dbReference>
<dbReference type="InterPro" id="IPR006311">
    <property type="entry name" value="TAT_signal"/>
</dbReference>
<dbReference type="SUPFAM" id="SSF55347">
    <property type="entry name" value="Glyceraldehyde-3-phosphate dehydrogenase-like, C-terminal domain"/>
    <property type="match status" value="1"/>
</dbReference>
<evidence type="ECO:0000259" key="3">
    <source>
        <dbReference type="Pfam" id="PF22725"/>
    </source>
</evidence>
<dbReference type="EMBL" id="JBHSMQ010000001">
    <property type="protein sequence ID" value="MFC5453949.1"/>
    <property type="molecule type" value="Genomic_DNA"/>
</dbReference>
<dbReference type="Pfam" id="PF22725">
    <property type="entry name" value="GFO_IDH_MocA_C3"/>
    <property type="match status" value="1"/>
</dbReference>
<keyword evidence="1" id="KW-0732">Signal</keyword>
<organism evidence="4 5">
    <name type="scientific">Prosthecobacter fluviatilis</name>
    <dbReference type="NCBI Taxonomy" id="445931"/>
    <lineage>
        <taxon>Bacteria</taxon>
        <taxon>Pseudomonadati</taxon>
        <taxon>Verrucomicrobiota</taxon>
        <taxon>Verrucomicrobiia</taxon>
        <taxon>Verrucomicrobiales</taxon>
        <taxon>Verrucomicrobiaceae</taxon>
        <taxon>Prosthecobacter</taxon>
    </lineage>
</organism>
<sequence length="458" mass="49672">MSDPAATAFSRRRFLNASGGALLAPAVLTSAGSLLAQQKADSNETLKIGLIGCGGRGTGAAAQALGADYNSKIVAMADAFDSQIENSIKNLSTQFPDRVDVKPDKKFTGLDAYQKLIDCGVDVVLLATPPGFRPLHLTAAVEAGKHIFCEKPMAVDAAGYRVAQAAVEKAKQKKLNLVAGFCWRYSTSRIECYKRLHEGQIGDITSILATYYAGPVKVMPPAAGRPAGMGDVEWQVRNWYNFSWLSGDSIVEQAVHSLDKICWAMKDAPPVSVIGTGGRQRKAEGGNIFDHFHCAYEWEGGIICHLTNRQINGCHNEVIDNIQGTKGKLVIGKGSAPYIDGEKRWRWRGEEKNMYDLEHQALFNAIRKGEVINDGDRMMSSTIIAIMGREAAYTGQKILWKEEAAAEGGGKDAKADKKPSRTALAIMSSKQDLAPDNLQFADHFEPGPLPIPGETQFV</sequence>
<accession>A0ABW0KKX5</accession>
<dbReference type="SUPFAM" id="SSF51735">
    <property type="entry name" value="NAD(P)-binding Rossmann-fold domains"/>
    <property type="match status" value="1"/>
</dbReference>
<dbReference type="InterPro" id="IPR050463">
    <property type="entry name" value="Gfo/Idh/MocA_oxidrdct_glycsds"/>
</dbReference>
<dbReference type="InterPro" id="IPR000683">
    <property type="entry name" value="Gfo/Idh/MocA-like_OxRdtase_N"/>
</dbReference>
<evidence type="ECO:0000256" key="1">
    <source>
        <dbReference type="SAM" id="SignalP"/>
    </source>
</evidence>
<dbReference type="InterPro" id="IPR055170">
    <property type="entry name" value="GFO_IDH_MocA-like_dom"/>
</dbReference>
<dbReference type="Gene3D" id="3.40.50.720">
    <property type="entry name" value="NAD(P)-binding Rossmann-like Domain"/>
    <property type="match status" value="1"/>
</dbReference>
<proteinExistence type="predicted"/>
<feature type="domain" description="Gfo/Idh/MocA-like oxidoreductase N-terminal" evidence="2">
    <location>
        <begin position="46"/>
        <end position="175"/>
    </location>
</feature>
<dbReference type="Pfam" id="PF01408">
    <property type="entry name" value="GFO_IDH_MocA"/>
    <property type="match status" value="1"/>
</dbReference>
<evidence type="ECO:0000313" key="5">
    <source>
        <dbReference type="Proteomes" id="UP001596052"/>
    </source>
</evidence>
<dbReference type="PANTHER" id="PTHR43818">
    <property type="entry name" value="BCDNA.GH03377"/>
    <property type="match status" value="1"/>
</dbReference>